<dbReference type="Gene3D" id="1.10.890.20">
    <property type="match status" value="1"/>
</dbReference>
<dbReference type="Gene3D" id="3.50.70.10">
    <property type="match status" value="1"/>
</dbReference>
<dbReference type="GO" id="GO:0009813">
    <property type="term" value="P:flavonoid biosynthetic process"/>
    <property type="evidence" value="ECO:0007669"/>
    <property type="project" value="UniProtKB-KW"/>
</dbReference>
<evidence type="ECO:0000313" key="9">
    <source>
        <dbReference type="EMBL" id="GJM94809.1"/>
    </source>
</evidence>
<dbReference type="Proteomes" id="UP001054889">
    <property type="component" value="Unassembled WGS sequence"/>
</dbReference>
<comment type="similarity">
    <text evidence="2 7">Belongs to the chalcone isomerase family.</text>
</comment>
<evidence type="ECO:0000256" key="4">
    <source>
        <dbReference type="ARBA" id="ARBA00023241"/>
    </source>
</evidence>
<dbReference type="SUPFAM" id="SSF54626">
    <property type="entry name" value="Chalcone isomerase"/>
    <property type="match status" value="1"/>
</dbReference>
<name>A0AAV5C9Q1_ELECO</name>
<evidence type="ECO:0000256" key="6">
    <source>
        <dbReference type="ARBA" id="ARBA00034056"/>
    </source>
</evidence>
<dbReference type="GO" id="GO:0045430">
    <property type="term" value="F:chalcone isomerase activity"/>
    <property type="evidence" value="ECO:0007669"/>
    <property type="project" value="UniProtKB-EC"/>
</dbReference>
<dbReference type="InterPro" id="IPR036298">
    <property type="entry name" value="Chalcone_isomerase_sf"/>
</dbReference>
<dbReference type="InterPro" id="IPR044164">
    <property type="entry name" value="CFI"/>
</dbReference>
<evidence type="ECO:0000256" key="1">
    <source>
        <dbReference type="ARBA" id="ARBA00004966"/>
    </source>
</evidence>
<evidence type="ECO:0000256" key="5">
    <source>
        <dbReference type="ARBA" id="ARBA00025429"/>
    </source>
</evidence>
<evidence type="ECO:0000256" key="2">
    <source>
        <dbReference type="ARBA" id="ARBA00007166"/>
    </source>
</evidence>
<evidence type="ECO:0000313" key="10">
    <source>
        <dbReference type="Proteomes" id="UP001054889"/>
    </source>
</evidence>
<reference evidence="9" key="1">
    <citation type="journal article" date="2018" name="DNA Res.">
        <title>Multiple hybrid de novo genome assembly of finger millet, an orphan allotetraploid crop.</title>
        <authorList>
            <person name="Hatakeyama M."/>
            <person name="Aluri S."/>
            <person name="Balachadran M.T."/>
            <person name="Sivarajan S.R."/>
            <person name="Patrignani A."/>
            <person name="Gruter S."/>
            <person name="Poveda L."/>
            <person name="Shimizu-Inatsugi R."/>
            <person name="Baeten J."/>
            <person name="Francoijs K.J."/>
            <person name="Nataraja K.N."/>
            <person name="Reddy Y.A.N."/>
            <person name="Phadnis S."/>
            <person name="Ravikumar R.L."/>
            <person name="Schlapbach R."/>
            <person name="Sreeman S.M."/>
            <person name="Shimizu K.K."/>
        </authorList>
    </citation>
    <scope>NUCLEOTIDE SEQUENCE</scope>
</reference>
<comment type="catalytic activity">
    <reaction evidence="6">
        <text>a chalcone = a flavanone.</text>
        <dbReference type="EC" id="5.5.1.6"/>
    </reaction>
</comment>
<evidence type="ECO:0000256" key="7">
    <source>
        <dbReference type="RuleBase" id="RU361158"/>
    </source>
</evidence>
<dbReference type="Pfam" id="PF02431">
    <property type="entry name" value="Chalcone"/>
    <property type="match status" value="1"/>
</dbReference>
<evidence type="ECO:0000259" key="8">
    <source>
        <dbReference type="Pfam" id="PF02431"/>
    </source>
</evidence>
<keyword evidence="4" id="KW-0284">Flavonoid biosynthesis</keyword>
<feature type="domain" description="Chalcone isomerase" evidence="8">
    <location>
        <begin position="9"/>
        <end position="212"/>
    </location>
</feature>
<comment type="function">
    <text evidence="5">Catalyzes the intramolecular cyclization of bicyclic chalcones into tricyclic (S)-flavanones. Responsible for the isomerization of 4,2',4',6'-tetrahydroxychalcone (also termed chalcone) into naringenin.</text>
</comment>
<dbReference type="InterPro" id="IPR016088">
    <property type="entry name" value="Chalcone_isomerase_3-sand"/>
</dbReference>
<dbReference type="InterPro" id="IPR016087">
    <property type="entry name" value="Chalcone_isomerase"/>
</dbReference>
<protein>
    <recommendedName>
        <fullName evidence="7">Chalcone-flavonone isomerase family protein</fullName>
    </recommendedName>
</protein>
<dbReference type="PANTHER" id="PTHR28039:SF8">
    <property type="entry name" value="CHALCONE--FLAVANONE ISOMERASE 1-RELATED"/>
    <property type="match status" value="1"/>
</dbReference>
<reference evidence="9" key="2">
    <citation type="submission" date="2021-12" db="EMBL/GenBank/DDBJ databases">
        <title>Resequencing data analysis of finger millet.</title>
        <authorList>
            <person name="Hatakeyama M."/>
            <person name="Aluri S."/>
            <person name="Balachadran M.T."/>
            <person name="Sivarajan S.R."/>
            <person name="Poveda L."/>
            <person name="Shimizu-Inatsugi R."/>
            <person name="Schlapbach R."/>
            <person name="Sreeman S.M."/>
            <person name="Shimizu K.K."/>
        </authorList>
    </citation>
    <scope>NUCLEOTIDE SEQUENCE</scope>
</reference>
<comment type="caution">
    <text evidence="9">The sequence shown here is derived from an EMBL/GenBank/DDBJ whole genome shotgun (WGS) entry which is preliminary data.</text>
</comment>
<keyword evidence="10" id="KW-1185">Reference proteome</keyword>
<dbReference type="EMBL" id="BQKI01000005">
    <property type="protein sequence ID" value="GJM94809.1"/>
    <property type="molecule type" value="Genomic_DNA"/>
</dbReference>
<sequence>MAMLEEVIVEGVVFPPVVRPPGSNRTHFLAGAGVRGLEIDGNFVKFAAIGIYLEDAAVLALSSKWSGKTADELAADAAFFRDIYTGEFEKFTRVTFIGRPLDAKDFAGKVMESRVEYLKSACTYTDAEAAAVDEFKAVFKGQTLPPGASALFTHSPAGVITVAVSEDSSVPETGARAAIENKVLCEAVMESIIGERIVSPATKLSIATRARELLNRA</sequence>
<accession>A0AAV5C9Q1</accession>
<evidence type="ECO:0000256" key="3">
    <source>
        <dbReference type="ARBA" id="ARBA00023235"/>
    </source>
</evidence>
<organism evidence="9 10">
    <name type="scientific">Eleusine coracana subsp. coracana</name>
    <dbReference type="NCBI Taxonomy" id="191504"/>
    <lineage>
        <taxon>Eukaryota</taxon>
        <taxon>Viridiplantae</taxon>
        <taxon>Streptophyta</taxon>
        <taxon>Embryophyta</taxon>
        <taxon>Tracheophyta</taxon>
        <taxon>Spermatophyta</taxon>
        <taxon>Magnoliopsida</taxon>
        <taxon>Liliopsida</taxon>
        <taxon>Poales</taxon>
        <taxon>Poaceae</taxon>
        <taxon>PACMAD clade</taxon>
        <taxon>Chloridoideae</taxon>
        <taxon>Cynodonteae</taxon>
        <taxon>Eleusininae</taxon>
        <taxon>Eleusine</taxon>
    </lineage>
</organism>
<dbReference type="PANTHER" id="PTHR28039">
    <property type="entry name" value="CHALCONE--FLAVONONE ISOMERASE 1-RELATED"/>
    <property type="match status" value="1"/>
</dbReference>
<proteinExistence type="inferred from homology"/>
<dbReference type="InterPro" id="IPR016089">
    <property type="entry name" value="Chalcone_isomerase_bundle_sf"/>
</dbReference>
<comment type="pathway">
    <text evidence="1">Secondary metabolite biosynthesis; flavonoid biosynthesis.</text>
</comment>
<gene>
    <name evidence="9" type="primary">ga11488</name>
    <name evidence="9" type="ORF">PR202_ga11488</name>
</gene>
<dbReference type="AlphaFoldDB" id="A0AAV5C9Q1"/>
<keyword evidence="3" id="KW-0413">Isomerase</keyword>